<evidence type="ECO:0000313" key="2">
    <source>
        <dbReference type="EMBL" id="CAB4784345.1"/>
    </source>
</evidence>
<dbReference type="Gene3D" id="3.30.160.100">
    <property type="entry name" value="Ribosome hibernation promotion factor-like"/>
    <property type="match status" value="1"/>
</dbReference>
<dbReference type="InterPro" id="IPR036567">
    <property type="entry name" value="RHF-like"/>
</dbReference>
<proteinExistence type="predicted"/>
<sequence>MEIIIHPRNAALAEDFKKIALEKLESMNRFKVKIDRIELKVLHEGNPRLGKKSHKVILTSRGSGPLLRSESSDFNDLAAFDGAIKNFELQIRKVHEKSKDIERGSIRNKPAG</sequence>
<dbReference type="SUPFAM" id="SSF69754">
    <property type="entry name" value="Ribosome binding protein Y (YfiA homologue)"/>
    <property type="match status" value="1"/>
</dbReference>
<dbReference type="EMBL" id="CAFBNI010000049">
    <property type="protein sequence ID" value="CAB4945069.1"/>
    <property type="molecule type" value="Genomic_DNA"/>
</dbReference>
<dbReference type="AlphaFoldDB" id="A0A6J6F7Y3"/>
<protein>
    <submittedName>
        <fullName evidence="1">Unannotated protein</fullName>
    </submittedName>
</protein>
<evidence type="ECO:0000313" key="1">
    <source>
        <dbReference type="EMBL" id="CAB4583173.1"/>
    </source>
</evidence>
<reference evidence="1" key="1">
    <citation type="submission" date="2020-05" db="EMBL/GenBank/DDBJ databases">
        <authorList>
            <person name="Chiriac C."/>
            <person name="Salcher M."/>
            <person name="Ghai R."/>
            <person name="Kavagutti S V."/>
        </authorList>
    </citation>
    <scope>NUCLEOTIDE SEQUENCE</scope>
</reference>
<dbReference type="Pfam" id="PF02482">
    <property type="entry name" value="Ribosomal_S30AE"/>
    <property type="match status" value="1"/>
</dbReference>
<dbReference type="EMBL" id="CAFAAE010000010">
    <property type="protein sequence ID" value="CAB4784345.1"/>
    <property type="molecule type" value="Genomic_DNA"/>
</dbReference>
<name>A0A6J6F7Y3_9ZZZZ</name>
<accession>A0A6J6F7Y3</accession>
<evidence type="ECO:0000313" key="3">
    <source>
        <dbReference type="EMBL" id="CAB4945069.1"/>
    </source>
</evidence>
<dbReference type="EMBL" id="CAEZUF010000001">
    <property type="protein sequence ID" value="CAB4583173.1"/>
    <property type="molecule type" value="Genomic_DNA"/>
</dbReference>
<organism evidence="1">
    <name type="scientific">freshwater metagenome</name>
    <dbReference type="NCBI Taxonomy" id="449393"/>
    <lineage>
        <taxon>unclassified sequences</taxon>
        <taxon>metagenomes</taxon>
        <taxon>ecological metagenomes</taxon>
    </lineage>
</organism>
<gene>
    <name evidence="1" type="ORF">UFOPK1791_00038</name>
    <name evidence="2" type="ORF">UFOPK2982_00134</name>
    <name evidence="3" type="ORF">UFOPK3783_00532</name>
    <name evidence="4" type="ORF">UFOPK4355_00288</name>
</gene>
<dbReference type="EMBL" id="CAFBQT010000020">
    <property type="protein sequence ID" value="CAB5060688.1"/>
    <property type="molecule type" value="Genomic_DNA"/>
</dbReference>
<evidence type="ECO:0000313" key="4">
    <source>
        <dbReference type="EMBL" id="CAB5060688.1"/>
    </source>
</evidence>
<dbReference type="InterPro" id="IPR003489">
    <property type="entry name" value="RHF/RaiA"/>
</dbReference>